<evidence type="ECO:0000256" key="10">
    <source>
        <dbReference type="SAM" id="MobiDB-lite"/>
    </source>
</evidence>
<dbReference type="Gene3D" id="2.40.160.20">
    <property type="match status" value="1"/>
</dbReference>
<dbReference type="InterPro" id="IPR006664">
    <property type="entry name" value="OMP_bac"/>
</dbReference>
<evidence type="ECO:0000313" key="13">
    <source>
        <dbReference type="EMBL" id="SNT38923.1"/>
    </source>
</evidence>
<dbReference type="PROSITE" id="PS51123">
    <property type="entry name" value="OMPA_2"/>
    <property type="match status" value="1"/>
</dbReference>
<name>A0A239MA08_9BACT</name>
<keyword evidence="8" id="KW-0998">Cell outer membrane</keyword>
<feature type="domain" description="OmpA-like" evidence="12">
    <location>
        <begin position="425"/>
        <end position="576"/>
    </location>
</feature>
<evidence type="ECO:0000256" key="5">
    <source>
        <dbReference type="ARBA" id="ARBA00023065"/>
    </source>
</evidence>
<dbReference type="AlphaFoldDB" id="A0A239MA08"/>
<comment type="subcellular location">
    <subcellularLocation>
        <location evidence="1">Cell outer membrane</location>
        <topology evidence="1">Multi-pass membrane protein</topology>
    </subcellularLocation>
</comment>
<keyword evidence="2" id="KW-0813">Transport</keyword>
<dbReference type="InterPro" id="IPR013783">
    <property type="entry name" value="Ig-like_fold"/>
</dbReference>
<evidence type="ECO:0000256" key="11">
    <source>
        <dbReference type="SAM" id="SignalP"/>
    </source>
</evidence>
<organism evidence="13 14">
    <name type="scientific">Granulicella rosea</name>
    <dbReference type="NCBI Taxonomy" id="474952"/>
    <lineage>
        <taxon>Bacteria</taxon>
        <taxon>Pseudomonadati</taxon>
        <taxon>Acidobacteriota</taxon>
        <taxon>Terriglobia</taxon>
        <taxon>Terriglobales</taxon>
        <taxon>Acidobacteriaceae</taxon>
        <taxon>Granulicella</taxon>
    </lineage>
</organism>
<dbReference type="Proteomes" id="UP000198356">
    <property type="component" value="Unassembled WGS sequence"/>
</dbReference>
<evidence type="ECO:0000256" key="8">
    <source>
        <dbReference type="ARBA" id="ARBA00023237"/>
    </source>
</evidence>
<dbReference type="SUPFAM" id="SSF49299">
    <property type="entry name" value="PKD domain"/>
    <property type="match status" value="1"/>
</dbReference>
<dbReference type="GO" id="GO:0006811">
    <property type="term" value="P:monoatomic ion transport"/>
    <property type="evidence" value="ECO:0007669"/>
    <property type="project" value="UniProtKB-KW"/>
</dbReference>
<dbReference type="GO" id="GO:0015288">
    <property type="term" value="F:porin activity"/>
    <property type="evidence" value="ECO:0007669"/>
    <property type="project" value="UniProtKB-KW"/>
</dbReference>
<evidence type="ECO:0000259" key="12">
    <source>
        <dbReference type="PROSITE" id="PS51123"/>
    </source>
</evidence>
<dbReference type="RefSeq" id="WP_217897079.1">
    <property type="nucleotide sequence ID" value="NZ_FZOU01000010.1"/>
</dbReference>
<feature type="compositionally biased region" description="Basic residues" evidence="10">
    <location>
        <begin position="601"/>
        <end position="615"/>
    </location>
</feature>
<evidence type="ECO:0000313" key="14">
    <source>
        <dbReference type="Proteomes" id="UP000198356"/>
    </source>
</evidence>
<keyword evidence="5" id="KW-0406">Ion transport</keyword>
<dbReference type="PRINTS" id="PR01021">
    <property type="entry name" value="OMPADOMAIN"/>
</dbReference>
<reference evidence="13 14" key="1">
    <citation type="submission" date="2017-06" db="EMBL/GenBank/DDBJ databases">
        <authorList>
            <person name="Kim H.J."/>
            <person name="Triplett B.A."/>
        </authorList>
    </citation>
    <scope>NUCLEOTIDE SEQUENCE [LARGE SCALE GENOMIC DNA]</scope>
    <source>
        <strain evidence="13 14">DSM 18704</strain>
    </source>
</reference>
<protein>
    <submittedName>
        <fullName evidence="13">Outer membrane protein OmpA</fullName>
    </submittedName>
</protein>
<dbReference type="Gene3D" id="2.60.40.10">
    <property type="entry name" value="Immunoglobulins"/>
    <property type="match status" value="1"/>
</dbReference>
<sequence length="615" mass="65507">MRFTARTLATMTVATLLTPALHAEDPKHLESTSAREATTTGAAQQPVAAYPKKTIRFYPRTELFLGYSYLRAAPTYATGNRLVSLNGGSASLAYNYTRYFGLVTDFGGFADNQVDLTGPGVKTPGIVNSRGDAFTFLFGPRFSYRGQHDRVVPFVQALAGGVHASEVTLTGCAAACTVLPAQSSFAMTAGGGLDLKLQKHLALRLFQAEYLMTRLADTGTGVSRMQNDMRLSTGLVFRFGGGMQHANGAPAVSCSADGDTLHAQASDPDGDLLTYQWSASAGRVDGNGASAHWDASGAAPGVYTVNVLVSDGRGGMADCSTNVHVDAAPNHPPMLACVADRVSIKAGDPLRITATASDPDQDPIVLAWETSGGRVVGSGLAIGIDTAGLPTGSITIHGRAFDGRGGAAECSVSIEVEGALPPAIVAVEGRLALHSIYFPTAQPTVEEPSRGILMSQQVTLQVLANDFKTYLEARPNAHLLLEGHADPRASDEYNQALTQRRVESTKLFLVEHGIPSANIHVRSLGDKENLTEAQVRQAVERNPELTTVERKNLLEKIQTVLLASNRRVDITLENTGLHSSREYPFNAKDSYTLLNQDQTKKPVHKTGKPAARAKR</sequence>
<keyword evidence="11" id="KW-0732">Signal</keyword>
<dbReference type="CDD" id="cd07185">
    <property type="entry name" value="OmpA_C-like"/>
    <property type="match status" value="1"/>
</dbReference>
<evidence type="ECO:0000256" key="9">
    <source>
        <dbReference type="PROSITE-ProRule" id="PRU00473"/>
    </source>
</evidence>
<dbReference type="Pfam" id="PF00691">
    <property type="entry name" value="OmpA"/>
    <property type="match status" value="1"/>
</dbReference>
<dbReference type="InterPro" id="IPR011250">
    <property type="entry name" value="OMP/PagP_B-barrel"/>
</dbReference>
<evidence type="ECO:0000256" key="6">
    <source>
        <dbReference type="ARBA" id="ARBA00023114"/>
    </source>
</evidence>
<dbReference type="InterPro" id="IPR036737">
    <property type="entry name" value="OmpA-like_sf"/>
</dbReference>
<evidence type="ECO:0000256" key="2">
    <source>
        <dbReference type="ARBA" id="ARBA00022448"/>
    </source>
</evidence>
<dbReference type="GO" id="GO:0009279">
    <property type="term" value="C:cell outer membrane"/>
    <property type="evidence" value="ECO:0007669"/>
    <property type="project" value="UniProtKB-SubCell"/>
</dbReference>
<evidence type="ECO:0000256" key="7">
    <source>
        <dbReference type="ARBA" id="ARBA00023136"/>
    </source>
</evidence>
<dbReference type="InterPro" id="IPR035986">
    <property type="entry name" value="PKD_dom_sf"/>
</dbReference>
<feature type="signal peptide" evidence="11">
    <location>
        <begin position="1"/>
        <end position="23"/>
    </location>
</feature>
<keyword evidence="7 9" id="KW-0472">Membrane</keyword>
<evidence type="ECO:0000256" key="1">
    <source>
        <dbReference type="ARBA" id="ARBA00004571"/>
    </source>
</evidence>
<accession>A0A239MA08</accession>
<evidence type="ECO:0000256" key="3">
    <source>
        <dbReference type="ARBA" id="ARBA00022452"/>
    </source>
</evidence>
<gene>
    <name evidence="13" type="ORF">SAMN05421770_11090</name>
</gene>
<dbReference type="InterPro" id="IPR050330">
    <property type="entry name" value="Bact_OuterMem_StrucFunc"/>
</dbReference>
<dbReference type="EMBL" id="FZOU01000010">
    <property type="protein sequence ID" value="SNT38923.1"/>
    <property type="molecule type" value="Genomic_DNA"/>
</dbReference>
<feature type="region of interest" description="Disordered" evidence="10">
    <location>
        <begin position="592"/>
        <end position="615"/>
    </location>
</feature>
<evidence type="ECO:0000256" key="4">
    <source>
        <dbReference type="ARBA" id="ARBA00022692"/>
    </source>
</evidence>
<keyword evidence="4" id="KW-0812">Transmembrane</keyword>
<keyword evidence="3" id="KW-1134">Transmembrane beta strand</keyword>
<keyword evidence="6" id="KW-0626">Porin</keyword>
<dbReference type="SUPFAM" id="SSF103088">
    <property type="entry name" value="OmpA-like"/>
    <property type="match status" value="1"/>
</dbReference>
<dbReference type="Gene3D" id="3.30.1330.60">
    <property type="entry name" value="OmpA-like domain"/>
    <property type="match status" value="1"/>
</dbReference>
<feature type="chain" id="PRO_5012828307" evidence="11">
    <location>
        <begin position="24"/>
        <end position="615"/>
    </location>
</feature>
<keyword evidence="14" id="KW-1185">Reference proteome</keyword>
<dbReference type="GO" id="GO:0046930">
    <property type="term" value="C:pore complex"/>
    <property type="evidence" value="ECO:0007669"/>
    <property type="project" value="UniProtKB-KW"/>
</dbReference>
<proteinExistence type="predicted"/>
<dbReference type="SUPFAM" id="SSF56925">
    <property type="entry name" value="OMPA-like"/>
    <property type="match status" value="1"/>
</dbReference>
<dbReference type="PANTHER" id="PTHR30329:SF21">
    <property type="entry name" value="LIPOPROTEIN YIAD-RELATED"/>
    <property type="match status" value="1"/>
</dbReference>
<dbReference type="PANTHER" id="PTHR30329">
    <property type="entry name" value="STATOR ELEMENT OF FLAGELLAR MOTOR COMPLEX"/>
    <property type="match status" value="1"/>
</dbReference>
<dbReference type="InterPro" id="IPR006665">
    <property type="entry name" value="OmpA-like"/>
</dbReference>